<reference evidence="1" key="2">
    <citation type="journal article" date="2023" name="Science">
        <title>Genomic signatures of disease resistance in endangered staghorn corals.</title>
        <authorList>
            <person name="Vollmer S.V."/>
            <person name="Selwyn J.D."/>
            <person name="Despard B.A."/>
            <person name="Roesel C.L."/>
        </authorList>
    </citation>
    <scope>NUCLEOTIDE SEQUENCE</scope>
    <source>
        <strain evidence="1">K2</strain>
    </source>
</reference>
<proteinExistence type="predicted"/>
<name>A0AAD9Q7F9_ACRCE</name>
<dbReference type="AlphaFoldDB" id="A0AAD9Q7F9"/>
<accession>A0AAD9Q7F9</accession>
<protein>
    <submittedName>
        <fullName evidence="1">Uncharacterized protein</fullName>
    </submittedName>
</protein>
<organism evidence="1 2">
    <name type="scientific">Acropora cervicornis</name>
    <name type="common">Staghorn coral</name>
    <dbReference type="NCBI Taxonomy" id="6130"/>
    <lineage>
        <taxon>Eukaryota</taxon>
        <taxon>Metazoa</taxon>
        <taxon>Cnidaria</taxon>
        <taxon>Anthozoa</taxon>
        <taxon>Hexacorallia</taxon>
        <taxon>Scleractinia</taxon>
        <taxon>Astrocoeniina</taxon>
        <taxon>Acroporidae</taxon>
        <taxon>Acropora</taxon>
    </lineage>
</organism>
<keyword evidence="2" id="KW-1185">Reference proteome</keyword>
<reference evidence="1" key="1">
    <citation type="journal article" date="2023" name="G3 (Bethesda)">
        <title>Whole genome assembly and annotation of the endangered Caribbean coral Acropora cervicornis.</title>
        <authorList>
            <person name="Selwyn J.D."/>
            <person name="Vollmer S.V."/>
        </authorList>
    </citation>
    <scope>NUCLEOTIDE SEQUENCE</scope>
    <source>
        <strain evidence="1">K2</strain>
    </source>
</reference>
<sequence>MARPAVDVARGNTSKSCVLKARERVETRAVWTKTKFRTTHQVTKQSLKKKPLLRVKARGTPVTITGNSEAIVYVLDEEDFKTVKTEKTRED</sequence>
<evidence type="ECO:0000313" key="1">
    <source>
        <dbReference type="EMBL" id="KAK2556018.1"/>
    </source>
</evidence>
<dbReference type="EMBL" id="JARQWQ010000058">
    <property type="protein sequence ID" value="KAK2556018.1"/>
    <property type="molecule type" value="Genomic_DNA"/>
</dbReference>
<comment type="caution">
    <text evidence="1">The sequence shown here is derived from an EMBL/GenBank/DDBJ whole genome shotgun (WGS) entry which is preliminary data.</text>
</comment>
<evidence type="ECO:0000313" key="2">
    <source>
        <dbReference type="Proteomes" id="UP001249851"/>
    </source>
</evidence>
<dbReference type="Proteomes" id="UP001249851">
    <property type="component" value="Unassembled WGS sequence"/>
</dbReference>
<gene>
    <name evidence="1" type="ORF">P5673_022011</name>
</gene>